<evidence type="ECO:0000313" key="3">
    <source>
        <dbReference type="EMBL" id="GBD54568.1"/>
    </source>
</evidence>
<feature type="compositionally biased region" description="Basic and acidic residues" evidence="1">
    <location>
        <begin position="448"/>
        <end position="463"/>
    </location>
</feature>
<evidence type="ECO:0000256" key="1">
    <source>
        <dbReference type="SAM" id="MobiDB-lite"/>
    </source>
</evidence>
<protein>
    <submittedName>
        <fullName evidence="3">Uncharacterized protein</fullName>
    </submittedName>
</protein>
<gene>
    <name evidence="3" type="ORF">BGM30_36610</name>
</gene>
<dbReference type="PANTHER" id="PTHR34675">
    <property type="entry name" value="PROTEIN TRIGALACTOSYLDIACYLGLYCEROL 2, CHLOROPLASTIC"/>
    <property type="match status" value="1"/>
</dbReference>
<evidence type="ECO:0000313" key="4">
    <source>
        <dbReference type="Proteomes" id="UP000236321"/>
    </source>
</evidence>
<dbReference type="EMBL" id="BEYQ01000013">
    <property type="protein sequence ID" value="GBD54568.1"/>
    <property type="molecule type" value="Genomic_DNA"/>
</dbReference>
<dbReference type="RefSeq" id="WP_103113048.1">
    <property type="nucleotide sequence ID" value="NZ_BEIU01000014.1"/>
</dbReference>
<keyword evidence="2" id="KW-0812">Transmembrane</keyword>
<evidence type="ECO:0000256" key="2">
    <source>
        <dbReference type="SAM" id="Phobius"/>
    </source>
</evidence>
<accession>A0A2H6BWL0</accession>
<dbReference type="PANTHER" id="PTHR34675:SF1">
    <property type="entry name" value="PROTEIN TRIGALACTOSYLDIACYLGLYCEROL 2, CHLOROPLASTIC"/>
    <property type="match status" value="1"/>
</dbReference>
<comment type="caution">
    <text evidence="3">The sequence shown here is derived from an EMBL/GenBank/DDBJ whole genome shotgun (WGS) entry which is preliminary data.</text>
</comment>
<sequence>MEAGGSQRGISPTLRQSGIGLMLLASGGILIWFVAWLSNFSFGGRSYRASFLFPNVGGMMVGTRVGYRGVRIGQVTAITPEPEGVAVEVEISPADRLIPSNSLIEAIQSGLVGETTIDITPLQALPVGGVKEPPLSPNCNGEVIICNGSRLQGQSALNVNTLIRSLLRISNLVSDPDMVAGFRSFTQRAANALGGLDRFSGEATTALSEVRRSGTLGKLNSGMRSLESLPQVSGSLDRLSSDLSGVGGLSQEATTLLRSLQGSGGLRNLDATLVEARKTLLLVGETTEELRVFLAANQNRLIATLDSIKTTSDRLQTTLAALDPILTQVQKSQIIDNLNTISANAVKLSENLGNFTAYLSDPATVVTLQQLLDSSRAAFANLQKITSDVDEITGNPQLRQEIIRLIQGLSRLVSSSEQLQQEFAQGQAMTRMAAQIATIAPNPAANTPEKDPKKPRKSPEIND</sequence>
<dbReference type="AlphaFoldDB" id="A0A2H6BWL0"/>
<keyword evidence="2" id="KW-0472">Membrane</keyword>
<dbReference type="Proteomes" id="UP000236321">
    <property type="component" value="Unassembled WGS sequence"/>
</dbReference>
<dbReference type="InterPro" id="IPR039342">
    <property type="entry name" value="TGD2-like"/>
</dbReference>
<feature type="transmembrane region" description="Helical" evidence="2">
    <location>
        <begin position="21"/>
        <end position="42"/>
    </location>
</feature>
<feature type="region of interest" description="Disordered" evidence="1">
    <location>
        <begin position="440"/>
        <end position="463"/>
    </location>
</feature>
<organism evidence="3 4">
    <name type="scientific">Microcystis aeruginosa NIES-298</name>
    <dbReference type="NCBI Taxonomy" id="449468"/>
    <lineage>
        <taxon>Bacteria</taxon>
        <taxon>Bacillati</taxon>
        <taxon>Cyanobacteriota</taxon>
        <taxon>Cyanophyceae</taxon>
        <taxon>Oscillatoriophycideae</taxon>
        <taxon>Chroococcales</taxon>
        <taxon>Microcystaceae</taxon>
        <taxon>Microcystis</taxon>
    </lineage>
</organism>
<name>A0A2H6BWL0_MICAE</name>
<dbReference type="InterPro" id="IPR003399">
    <property type="entry name" value="Mce/MlaD"/>
</dbReference>
<dbReference type="Pfam" id="PF02470">
    <property type="entry name" value="MlaD"/>
    <property type="match status" value="1"/>
</dbReference>
<reference evidence="4" key="1">
    <citation type="submission" date="2017-12" db="EMBL/GenBank/DDBJ databases">
        <title>Improved Draft Genome Sequence of Microcystis aeruginosa NIES-298, a Microcystin-Producing Cyanobacterium from Lake Kasumigaura, Japan.</title>
        <authorList>
            <person name="Yamaguchi H."/>
            <person name="Suzuki S."/>
            <person name="Kawachi M."/>
        </authorList>
    </citation>
    <scope>NUCLEOTIDE SEQUENCE [LARGE SCALE GENOMIC DNA]</scope>
    <source>
        <strain evidence="4">NIES-298</strain>
    </source>
</reference>
<proteinExistence type="predicted"/>
<keyword evidence="2" id="KW-1133">Transmembrane helix</keyword>